<evidence type="ECO:0000256" key="1">
    <source>
        <dbReference type="SAM" id="MobiDB-lite"/>
    </source>
</evidence>
<evidence type="ECO:0000313" key="2">
    <source>
        <dbReference type="EMBL" id="KAK7576683.1"/>
    </source>
</evidence>
<feature type="region of interest" description="Disordered" evidence="1">
    <location>
        <begin position="98"/>
        <end position="147"/>
    </location>
</feature>
<sequence>MQKQSKKLSIAIDKKNSGNTCRQYFSKATDNHVKSPSSPANHPMAFPQFLTRLFCGTNGEYKTCYLCSAGYPNSRTTAYTVYSRQLCTFSHHLPAKFEAKKERRKVDERQRKKSRTINNNVNGTSSRLGVSRLPPSRRPSPPHSFPTGFPLLLLSPLPSKSSQVDADPPNSHTTESQSSNWSRILGHQTSHTGTLSQVHTHLTTSNTTGIVLVYVQYIRTVEYSDV</sequence>
<proteinExistence type="predicted"/>
<name>A0AAN9TC29_9HEMI</name>
<gene>
    <name evidence="2" type="ORF">V9T40_012969</name>
</gene>
<feature type="compositionally biased region" description="Basic and acidic residues" evidence="1">
    <location>
        <begin position="98"/>
        <end position="110"/>
    </location>
</feature>
<protein>
    <submittedName>
        <fullName evidence="2">Uncharacterized protein</fullName>
    </submittedName>
</protein>
<dbReference type="Proteomes" id="UP001367676">
    <property type="component" value="Unassembled WGS sequence"/>
</dbReference>
<dbReference type="EMBL" id="JBBCAQ010000036">
    <property type="protein sequence ID" value="KAK7576683.1"/>
    <property type="molecule type" value="Genomic_DNA"/>
</dbReference>
<feature type="compositionally biased region" description="Low complexity" evidence="1">
    <location>
        <begin position="125"/>
        <end position="134"/>
    </location>
</feature>
<organism evidence="2 3">
    <name type="scientific">Parthenolecanium corni</name>
    <dbReference type="NCBI Taxonomy" id="536013"/>
    <lineage>
        <taxon>Eukaryota</taxon>
        <taxon>Metazoa</taxon>
        <taxon>Ecdysozoa</taxon>
        <taxon>Arthropoda</taxon>
        <taxon>Hexapoda</taxon>
        <taxon>Insecta</taxon>
        <taxon>Pterygota</taxon>
        <taxon>Neoptera</taxon>
        <taxon>Paraneoptera</taxon>
        <taxon>Hemiptera</taxon>
        <taxon>Sternorrhyncha</taxon>
        <taxon>Coccoidea</taxon>
        <taxon>Coccidae</taxon>
        <taxon>Parthenolecanium</taxon>
    </lineage>
</organism>
<evidence type="ECO:0000313" key="3">
    <source>
        <dbReference type="Proteomes" id="UP001367676"/>
    </source>
</evidence>
<comment type="caution">
    <text evidence="2">The sequence shown here is derived from an EMBL/GenBank/DDBJ whole genome shotgun (WGS) entry which is preliminary data.</text>
</comment>
<accession>A0AAN9TC29</accession>
<feature type="region of interest" description="Disordered" evidence="1">
    <location>
        <begin position="159"/>
        <end position="181"/>
    </location>
</feature>
<feature type="compositionally biased region" description="Polar residues" evidence="1">
    <location>
        <begin position="170"/>
        <end position="181"/>
    </location>
</feature>
<reference evidence="2 3" key="1">
    <citation type="submission" date="2024-03" db="EMBL/GenBank/DDBJ databases">
        <title>Adaptation during the transition from Ophiocordyceps entomopathogen to insect associate is accompanied by gene loss and intensified selection.</title>
        <authorList>
            <person name="Ward C.M."/>
            <person name="Onetto C.A."/>
            <person name="Borneman A.R."/>
        </authorList>
    </citation>
    <scope>NUCLEOTIDE SEQUENCE [LARGE SCALE GENOMIC DNA]</scope>
    <source>
        <strain evidence="2">AWRI1</strain>
        <tissue evidence="2">Single Adult Female</tissue>
    </source>
</reference>
<keyword evidence="3" id="KW-1185">Reference proteome</keyword>
<dbReference type="AlphaFoldDB" id="A0AAN9TC29"/>